<dbReference type="EMBL" id="CAJVPW010001645">
    <property type="protein sequence ID" value="CAG8489101.1"/>
    <property type="molecule type" value="Genomic_DNA"/>
</dbReference>
<comment type="caution">
    <text evidence="1">The sequence shown here is derived from an EMBL/GenBank/DDBJ whole genome shotgun (WGS) entry which is preliminary data.</text>
</comment>
<proteinExistence type="predicted"/>
<dbReference type="Proteomes" id="UP000789366">
    <property type="component" value="Unassembled WGS sequence"/>
</dbReference>
<keyword evidence="2" id="KW-1185">Reference proteome</keyword>
<organism evidence="1 2">
    <name type="scientific">Cetraspora pellucida</name>
    <dbReference type="NCBI Taxonomy" id="1433469"/>
    <lineage>
        <taxon>Eukaryota</taxon>
        <taxon>Fungi</taxon>
        <taxon>Fungi incertae sedis</taxon>
        <taxon>Mucoromycota</taxon>
        <taxon>Glomeromycotina</taxon>
        <taxon>Glomeromycetes</taxon>
        <taxon>Diversisporales</taxon>
        <taxon>Gigasporaceae</taxon>
        <taxon>Cetraspora</taxon>
    </lineage>
</organism>
<reference evidence="1" key="1">
    <citation type="submission" date="2021-06" db="EMBL/GenBank/DDBJ databases">
        <authorList>
            <person name="Kallberg Y."/>
            <person name="Tangrot J."/>
            <person name="Rosling A."/>
        </authorList>
    </citation>
    <scope>NUCLEOTIDE SEQUENCE</scope>
    <source>
        <strain evidence="1">28 12/20/2015</strain>
    </source>
</reference>
<evidence type="ECO:0000313" key="1">
    <source>
        <dbReference type="EMBL" id="CAG8489101.1"/>
    </source>
</evidence>
<protein>
    <submittedName>
        <fullName evidence="1">8466_t:CDS:1</fullName>
    </submittedName>
</protein>
<evidence type="ECO:0000313" key="2">
    <source>
        <dbReference type="Proteomes" id="UP000789366"/>
    </source>
</evidence>
<sequence>MVLLLDLSLEYATPFEIIQIENRKHDKVVVFQDPSRRNKEIKRIIYFDQYYDISPWCD</sequence>
<name>A0ACA9KRG1_9GLOM</name>
<feature type="non-terminal residue" evidence="1">
    <location>
        <position position="58"/>
    </location>
</feature>
<gene>
    <name evidence="1" type="ORF">SPELUC_LOCUS2479</name>
</gene>
<accession>A0ACA9KRG1</accession>